<sequence length="85" mass="9729">MLKESVGSAKTRLHNQYFAETVNRVFILAVREVRCAAARKTSIMKIQHPSCARGSVCCGEKDIDYEDPTDFKIDNFLNKENIKDY</sequence>
<protein>
    <submittedName>
        <fullName evidence="1">Uncharacterized protein</fullName>
    </submittedName>
</protein>
<reference evidence="1 2" key="1">
    <citation type="journal article" date="2024" name="BMC Genomics">
        <title>De novo assembly and annotation of Popillia japonica's genome with initial clues to its potential as an invasive pest.</title>
        <authorList>
            <person name="Cucini C."/>
            <person name="Boschi S."/>
            <person name="Funari R."/>
            <person name="Cardaioli E."/>
            <person name="Iannotti N."/>
            <person name="Marturano G."/>
            <person name="Paoli F."/>
            <person name="Bruttini M."/>
            <person name="Carapelli A."/>
            <person name="Frati F."/>
            <person name="Nardi F."/>
        </authorList>
    </citation>
    <scope>NUCLEOTIDE SEQUENCE [LARGE SCALE GENOMIC DNA]</scope>
    <source>
        <strain evidence="1">DMR45628</strain>
    </source>
</reference>
<proteinExistence type="predicted"/>
<keyword evidence="2" id="KW-1185">Reference proteome</keyword>
<dbReference type="Proteomes" id="UP001458880">
    <property type="component" value="Unassembled WGS sequence"/>
</dbReference>
<accession>A0AAW1L5Y0</accession>
<evidence type="ECO:0000313" key="1">
    <source>
        <dbReference type="EMBL" id="KAK9730271.1"/>
    </source>
</evidence>
<comment type="caution">
    <text evidence="1">The sequence shown here is derived from an EMBL/GenBank/DDBJ whole genome shotgun (WGS) entry which is preliminary data.</text>
</comment>
<gene>
    <name evidence="1" type="ORF">QE152_g15336</name>
</gene>
<name>A0AAW1L5Y0_POPJA</name>
<dbReference type="AlphaFoldDB" id="A0AAW1L5Y0"/>
<organism evidence="1 2">
    <name type="scientific">Popillia japonica</name>
    <name type="common">Japanese beetle</name>
    <dbReference type="NCBI Taxonomy" id="7064"/>
    <lineage>
        <taxon>Eukaryota</taxon>
        <taxon>Metazoa</taxon>
        <taxon>Ecdysozoa</taxon>
        <taxon>Arthropoda</taxon>
        <taxon>Hexapoda</taxon>
        <taxon>Insecta</taxon>
        <taxon>Pterygota</taxon>
        <taxon>Neoptera</taxon>
        <taxon>Endopterygota</taxon>
        <taxon>Coleoptera</taxon>
        <taxon>Polyphaga</taxon>
        <taxon>Scarabaeiformia</taxon>
        <taxon>Scarabaeidae</taxon>
        <taxon>Rutelinae</taxon>
        <taxon>Popillia</taxon>
    </lineage>
</organism>
<dbReference type="EMBL" id="JASPKY010000149">
    <property type="protein sequence ID" value="KAK9730271.1"/>
    <property type="molecule type" value="Genomic_DNA"/>
</dbReference>
<evidence type="ECO:0000313" key="2">
    <source>
        <dbReference type="Proteomes" id="UP001458880"/>
    </source>
</evidence>